<dbReference type="EMBL" id="PCWM01000020">
    <property type="protein sequence ID" value="PIR03295.1"/>
    <property type="molecule type" value="Genomic_DNA"/>
</dbReference>
<comment type="caution">
    <text evidence="2">The sequence shown here is derived from an EMBL/GenBank/DDBJ whole genome shotgun (WGS) entry which is preliminary data.</text>
</comment>
<dbReference type="Gene3D" id="3.90.320.10">
    <property type="match status" value="1"/>
</dbReference>
<proteinExistence type="predicted"/>
<dbReference type="AlphaFoldDB" id="A0A2H0N5C0"/>
<evidence type="ECO:0000313" key="3">
    <source>
        <dbReference type="Proteomes" id="UP000229782"/>
    </source>
</evidence>
<dbReference type="Pfam" id="PF12705">
    <property type="entry name" value="PDDEXK_1"/>
    <property type="match status" value="1"/>
</dbReference>
<dbReference type="InterPro" id="IPR038726">
    <property type="entry name" value="PDDEXK_AddAB-type"/>
</dbReference>
<gene>
    <name evidence="2" type="ORF">COV60_01095</name>
</gene>
<dbReference type="Proteomes" id="UP000229782">
    <property type="component" value="Unassembled WGS sequence"/>
</dbReference>
<protein>
    <recommendedName>
        <fullName evidence="1">PD-(D/E)XK endonuclease-like domain-containing protein</fullName>
    </recommendedName>
</protein>
<name>A0A2H0N5C0_9BACT</name>
<feature type="domain" description="PD-(D/E)XK endonuclease-like" evidence="1">
    <location>
        <begin position="11"/>
        <end position="249"/>
    </location>
</feature>
<accession>A0A2H0N5C0</accession>
<dbReference type="InterPro" id="IPR011604">
    <property type="entry name" value="PDDEXK-like_dom_sf"/>
</dbReference>
<evidence type="ECO:0000313" key="2">
    <source>
        <dbReference type="EMBL" id="PIR03295.1"/>
    </source>
</evidence>
<reference evidence="2 3" key="1">
    <citation type="submission" date="2017-09" db="EMBL/GenBank/DDBJ databases">
        <title>Depth-based differentiation of microbial function through sediment-hosted aquifers and enrichment of novel symbionts in the deep terrestrial subsurface.</title>
        <authorList>
            <person name="Probst A.J."/>
            <person name="Ladd B."/>
            <person name="Jarett J.K."/>
            <person name="Geller-Mcgrath D.E."/>
            <person name="Sieber C.M."/>
            <person name="Emerson J.B."/>
            <person name="Anantharaman K."/>
            <person name="Thomas B.C."/>
            <person name="Malmstrom R."/>
            <person name="Stieglmeier M."/>
            <person name="Klingl A."/>
            <person name="Woyke T."/>
            <person name="Ryan C.M."/>
            <person name="Banfield J.F."/>
        </authorList>
    </citation>
    <scope>NUCLEOTIDE SEQUENCE [LARGE SCALE GENOMIC DNA]</scope>
    <source>
        <strain evidence="2">CG11_big_fil_rev_8_21_14_0_20_43_7</strain>
    </source>
</reference>
<sequence length="290" mass="33263">MSDKFAATWTSHSSISDYLACPRSYFLKNVYKDPKTGHKITLMSPPLALGQVVHNTLEALSEIPCDERFSAPLPERFKREWGKVSGKRGGFFSETSEQKYRARGEAMIARVYNHPGPIGNLSVKIQKDLPNFWLSEEEEIILCGKVDWLEYLPEQDAVHIIDFKTGKQQEDALSLQLPIYHLLVHECQKRKVVKASYWYLEDNDDLTEKELPPLEDAREKILRIARKIKLARQLKKFDCPKGTAGCYACGPMERIVRGEGECIGADDFRRDVYVLPLQQEEEDVEESIIL</sequence>
<organism evidence="2 3">
    <name type="scientific">Candidatus Magasanikbacteria bacterium CG11_big_fil_rev_8_21_14_0_20_43_7</name>
    <dbReference type="NCBI Taxonomy" id="1974654"/>
    <lineage>
        <taxon>Bacteria</taxon>
        <taxon>Candidatus Magasanikiibacteriota</taxon>
    </lineage>
</organism>
<evidence type="ECO:0000259" key="1">
    <source>
        <dbReference type="Pfam" id="PF12705"/>
    </source>
</evidence>